<dbReference type="PANTHER" id="PTHR46150:SF1">
    <property type="entry name" value="RHO GTPASE-ACTIVATING PROTEIN SYDE2"/>
    <property type="match status" value="1"/>
</dbReference>
<dbReference type="SMART" id="SM00324">
    <property type="entry name" value="RhoGAP"/>
    <property type="match status" value="1"/>
</dbReference>
<reference evidence="5" key="2">
    <citation type="submission" date="2016-06" db="EMBL/GenBank/DDBJ databases">
        <title>The genome of a short-lived fish provides insights into sex chromosome evolution and the genetic control of aging.</title>
        <authorList>
            <person name="Reichwald K."/>
            <person name="Felder M."/>
            <person name="Petzold A."/>
            <person name="Koch P."/>
            <person name="Groth M."/>
            <person name="Platzer M."/>
        </authorList>
    </citation>
    <scope>NUCLEOTIDE SEQUENCE</scope>
    <source>
        <tissue evidence="5">Brain</tissue>
    </source>
</reference>
<feature type="region of interest" description="Disordered" evidence="2">
    <location>
        <begin position="931"/>
        <end position="988"/>
    </location>
</feature>
<dbReference type="InterPro" id="IPR057459">
    <property type="entry name" value="SYDE1/2_C2"/>
</dbReference>
<feature type="compositionally biased region" description="Basic and acidic residues" evidence="2">
    <location>
        <begin position="956"/>
        <end position="967"/>
    </location>
</feature>
<feature type="compositionally biased region" description="Polar residues" evidence="2">
    <location>
        <begin position="138"/>
        <end position="147"/>
    </location>
</feature>
<evidence type="ECO:0000256" key="2">
    <source>
        <dbReference type="SAM" id="MobiDB-lite"/>
    </source>
</evidence>
<feature type="compositionally biased region" description="Polar residues" evidence="2">
    <location>
        <begin position="56"/>
        <end position="90"/>
    </location>
</feature>
<sequence>MADPLRRTLLAKLRGKKSKKGATNGGGFGSAAAANGSRGAFIASFQTPCANGREVSGSTTEPSPWRPQLTTITVSKKRNWLQQSSQSKSLCTRDELQGAEEEGSLCSHQLPPPPPSPSPDHLRPTGGAPPHPVRLQLPQVTIGQTKVSPHPRRVDPAEENDADDEGEIWYNPIPEDDEPGTSRHPSVRLVVSSRPETQRRPSRGADMTHSGRILEGSSGPEALAESLSGGSGDVSLGHVAHSAELLHLHRQMLACKPQEEGGPSQSKATDVLDLPSCVGFSPPTSPNPTKKSSSINWSFPDKIKSPRTVRKISMKISRKLSVKGTQSSVTSSSGSSQPEPRAHSPRANGSGSEAIAQTSGLPRLASSGGGQAGRNVISRYHLDSSVSTQHSFNKKKSNGSSKSASKGGYLSDGDSPELVAKSGKHGSAEGKGGRGREPEGTGSSRVNGTELDIDAFRHYSFTEQPKCSHYISGLMSLHFYGAEDLKPPRVDSRDVYCAIQVDSVNKARTALLTCRTSFLDMDHTFNIELENAQHLKLVVFSWEPTPKRNRVCCHGTVVLPALFRVTRTHQLAVKLEPRGLIYVKLNLMEQWQNSLDGGLHGDREPQVFGVEAWRVVEREGTGLMVPLIINKCINEIEKRGCQVVGLYRLCGSAAVKKELREAFERDSHAVELCESMYPDINVITGVLKDYLRELPYPLFNKPLYEAVLETMAARPLKMGGAGCENDQADSEYTVGLLEILPEVERMTLRKLLDHLKLVASYQELNKMTCQNLAVCFGPVLLSQRQEASCHTNRVFIDSEELASALHFKKHIEVLHYLLQLWPVVNPHDEFSSQPPGASVVPTSSDLLSAPPLRRRKERPQVLNLSEAEMAGVLRPKPGRLDSPSNRYAGDWSGCGENYFPSDILLLPGKEEADYDDVPSEDMEVTVEIHEKRQDTAEEDKQEVVTSSMSDFAEQEQPLRKDLVREEEKVEEELKDEERDTLEEEEQDAEERVYNHILPPRLPKEHTYQAYMKIQDISPVLSNRVNLRDLQESIDTLIGNLERELNKNKLNVGY</sequence>
<dbReference type="GO" id="GO:0005096">
    <property type="term" value="F:GTPase activator activity"/>
    <property type="evidence" value="ECO:0007669"/>
    <property type="project" value="UniProtKB-KW"/>
</dbReference>
<organism evidence="5">
    <name type="scientific">Iconisemion striatum</name>
    <dbReference type="NCBI Taxonomy" id="60296"/>
    <lineage>
        <taxon>Eukaryota</taxon>
        <taxon>Metazoa</taxon>
        <taxon>Chordata</taxon>
        <taxon>Craniata</taxon>
        <taxon>Vertebrata</taxon>
        <taxon>Euteleostomi</taxon>
        <taxon>Actinopterygii</taxon>
        <taxon>Neopterygii</taxon>
        <taxon>Teleostei</taxon>
        <taxon>Neoteleostei</taxon>
        <taxon>Acanthomorphata</taxon>
        <taxon>Ovalentaria</taxon>
        <taxon>Atherinomorphae</taxon>
        <taxon>Cyprinodontiformes</taxon>
        <taxon>Nothobranchiidae</taxon>
        <taxon>Iconisemion</taxon>
    </lineage>
</organism>
<dbReference type="SUPFAM" id="SSF48350">
    <property type="entry name" value="GTPase activation domain, GAP"/>
    <property type="match status" value="1"/>
</dbReference>
<proteinExistence type="predicted"/>
<dbReference type="InterPro" id="IPR000198">
    <property type="entry name" value="RhoGAP_dom"/>
</dbReference>
<evidence type="ECO:0000259" key="3">
    <source>
        <dbReference type="PROSITE" id="PS50004"/>
    </source>
</evidence>
<keyword evidence="1" id="KW-0343">GTPase activation</keyword>
<reference evidence="5" key="1">
    <citation type="submission" date="2016-05" db="EMBL/GenBank/DDBJ databases">
        <authorList>
            <person name="Lavstsen T."/>
            <person name="Jespersen J.S."/>
        </authorList>
    </citation>
    <scope>NUCLEOTIDE SEQUENCE</scope>
    <source>
        <tissue evidence="5">Brain</tissue>
    </source>
</reference>
<feature type="domain" description="C2" evidence="3">
    <location>
        <begin position="453"/>
        <end position="572"/>
    </location>
</feature>
<dbReference type="PROSITE" id="PS50004">
    <property type="entry name" value="C2"/>
    <property type="match status" value="1"/>
</dbReference>
<feature type="compositionally biased region" description="Low complexity" evidence="2">
    <location>
        <begin position="322"/>
        <end position="337"/>
    </location>
</feature>
<feature type="region of interest" description="Disordered" evidence="2">
    <location>
        <begin position="831"/>
        <end position="858"/>
    </location>
</feature>
<dbReference type="InterPro" id="IPR000008">
    <property type="entry name" value="C2_dom"/>
</dbReference>
<dbReference type="FunFam" id="1.10.555.10:FF:000031">
    <property type="entry name" value="rho GTPase-activating protein 100F isoform X6"/>
    <property type="match status" value="1"/>
</dbReference>
<dbReference type="Gene3D" id="2.60.40.150">
    <property type="entry name" value="C2 domain"/>
    <property type="match status" value="1"/>
</dbReference>
<feature type="domain" description="Rho-GAP" evidence="4">
    <location>
        <begin position="610"/>
        <end position="825"/>
    </location>
</feature>
<feature type="region of interest" description="Disordered" evidence="2">
    <location>
        <begin position="13"/>
        <end position="33"/>
    </location>
</feature>
<dbReference type="GO" id="GO:0016477">
    <property type="term" value="P:cell migration"/>
    <property type="evidence" value="ECO:0007669"/>
    <property type="project" value="TreeGrafter"/>
</dbReference>
<dbReference type="Pfam" id="PF25336">
    <property type="entry name" value="C2_SYDE"/>
    <property type="match status" value="1"/>
</dbReference>
<accession>A0A1A7WVY3</accession>
<dbReference type="EMBL" id="HADW01008441">
    <property type="protein sequence ID" value="SBP09841.1"/>
    <property type="molecule type" value="Transcribed_RNA"/>
</dbReference>
<dbReference type="SUPFAM" id="SSF49562">
    <property type="entry name" value="C2 domain (Calcium/lipid-binding domain, CaLB)"/>
    <property type="match status" value="1"/>
</dbReference>
<feature type="compositionally biased region" description="Acidic residues" evidence="2">
    <location>
        <begin position="157"/>
        <end position="167"/>
    </location>
</feature>
<feature type="region of interest" description="Disordered" evidence="2">
    <location>
        <begin position="50"/>
        <end position="230"/>
    </location>
</feature>
<dbReference type="AlphaFoldDB" id="A0A1A7WVY3"/>
<dbReference type="GO" id="GO:0046578">
    <property type="term" value="P:regulation of Ras protein signal transduction"/>
    <property type="evidence" value="ECO:0007669"/>
    <property type="project" value="TreeGrafter"/>
</dbReference>
<name>A0A1A7WVY3_9TELE</name>
<dbReference type="PROSITE" id="PS50238">
    <property type="entry name" value="RHOGAP"/>
    <property type="match status" value="1"/>
</dbReference>
<feature type="compositionally biased region" description="Polar residues" evidence="2">
    <location>
        <begin position="347"/>
        <end position="360"/>
    </location>
</feature>
<dbReference type="GO" id="GO:0097060">
    <property type="term" value="C:synaptic membrane"/>
    <property type="evidence" value="ECO:0007669"/>
    <property type="project" value="TreeGrafter"/>
</dbReference>
<feature type="compositionally biased region" description="Low complexity" evidence="2">
    <location>
        <begin position="398"/>
        <end position="408"/>
    </location>
</feature>
<dbReference type="InterPro" id="IPR008936">
    <property type="entry name" value="Rho_GTPase_activation_prot"/>
</dbReference>
<feature type="region of interest" description="Disordered" evidence="2">
    <location>
        <begin position="256"/>
        <end position="448"/>
    </location>
</feature>
<dbReference type="InterPro" id="IPR035892">
    <property type="entry name" value="C2_domain_sf"/>
</dbReference>
<feature type="compositionally biased region" description="Polar residues" evidence="2">
    <location>
        <begin position="831"/>
        <end position="846"/>
    </location>
</feature>
<evidence type="ECO:0000313" key="5">
    <source>
        <dbReference type="EMBL" id="SBP09841.1"/>
    </source>
</evidence>
<dbReference type="GO" id="GO:0007165">
    <property type="term" value="P:signal transduction"/>
    <property type="evidence" value="ECO:0007669"/>
    <property type="project" value="InterPro"/>
</dbReference>
<feature type="compositionally biased region" description="Basic residues" evidence="2">
    <location>
        <begin position="305"/>
        <end position="321"/>
    </location>
</feature>
<protein>
    <submittedName>
        <fullName evidence="5">Synapse defective 1, Rho GTPase, homolog 2</fullName>
    </submittedName>
</protein>
<dbReference type="InterPro" id="IPR052118">
    <property type="entry name" value="Rho-GAP_regulator"/>
</dbReference>
<feature type="compositionally biased region" description="Acidic residues" evidence="2">
    <location>
        <begin position="968"/>
        <end position="988"/>
    </location>
</feature>
<evidence type="ECO:0000256" key="1">
    <source>
        <dbReference type="ARBA" id="ARBA00022468"/>
    </source>
</evidence>
<gene>
    <name evidence="5" type="primary">SYDE2</name>
</gene>
<feature type="compositionally biased region" description="Basic and acidic residues" evidence="2">
    <location>
        <begin position="426"/>
        <end position="439"/>
    </location>
</feature>
<evidence type="ECO:0000259" key="4">
    <source>
        <dbReference type="PROSITE" id="PS50238"/>
    </source>
</evidence>
<dbReference type="PANTHER" id="PTHR46150">
    <property type="entry name" value="RHO GTPASE-ACTIVATING PROTEIN 100F"/>
    <property type="match status" value="1"/>
</dbReference>
<dbReference type="Pfam" id="PF00620">
    <property type="entry name" value="RhoGAP"/>
    <property type="match status" value="1"/>
</dbReference>
<dbReference type="Gene3D" id="1.10.555.10">
    <property type="entry name" value="Rho GTPase activation protein"/>
    <property type="match status" value="1"/>
</dbReference>